<dbReference type="Pfam" id="PF12802">
    <property type="entry name" value="MarR_2"/>
    <property type="match status" value="1"/>
</dbReference>
<gene>
    <name evidence="2" type="ORF">JY500_11960</name>
</gene>
<dbReference type="InterPro" id="IPR036388">
    <property type="entry name" value="WH-like_DNA-bd_sf"/>
</dbReference>
<sequence>MPSLTLRTLAERVLAAEQRLFRRMSDCSDAQMRLLLRIAGANTIAMRELVQQTGWEKSAVTRATDVLHARGLVTKEPDAADARALLLAATPSGHQLARQVTELLDTEARALIGGLAPADRAAADRILSRLCHLLDADARVAGPELE</sequence>
<protein>
    <submittedName>
        <fullName evidence="2">MarR family transcriptional regulator</fullName>
    </submittedName>
</protein>
<name>A0ABX7M1E3_9RHOO</name>
<proteinExistence type="predicted"/>
<dbReference type="PANTHER" id="PTHR33164">
    <property type="entry name" value="TRANSCRIPTIONAL REGULATOR, MARR FAMILY"/>
    <property type="match status" value="1"/>
</dbReference>
<dbReference type="PROSITE" id="PS50995">
    <property type="entry name" value="HTH_MARR_2"/>
    <property type="match status" value="1"/>
</dbReference>
<dbReference type="InterPro" id="IPR039422">
    <property type="entry name" value="MarR/SlyA-like"/>
</dbReference>
<dbReference type="RefSeq" id="WP_206252614.1">
    <property type="nucleotide sequence ID" value="NZ_CP071060.1"/>
</dbReference>
<evidence type="ECO:0000313" key="3">
    <source>
        <dbReference type="Proteomes" id="UP000663570"/>
    </source>
</evidence>
<dbReference type="PANTHER" id="PTHR33164:SF99">
    <property type="entry name" value="MARR FAMILY REGULATORY PROTEIN"/>
    <property type="match status" value="1"/>
</dbReference>
<keyword evidence="3" id="KW-1185">Reference proteome</keyword>
<evidence type="ECO:0000259" key="1">
    <source>
        <dbReference type="PROSITE" id="PS50995"/>
    </source>
</evidence>
<accession>A0ABX7M1E3</accession>
<feature type="domain" description="HTH marR-type" evidence="1">
    <location>
        <begin position="1"/>
        <end position="132"/>
    </location>
</feature>
<dbReference type="SUPFAM" id="SSF46785">
    <property type="entry name" value="Winged helix' DNA-binding domain"/>
    <property type="match status" value="1"/>
</dbReference>
<reference evidence="2 3" key="1">
    <citation type="submission" date="2021-02" db="EMBL/GenBank/DDBJ databases">
        <title>Niveibacterium changnyeongensis HC41.</title>
        <authorList>
            <person name="Kang M."/>
        </authorList>
    </citation>
    <scope>NUCLEOTIDE SEQUENCE [LARGE SCALE GENOMIC DNA]</scope>
    <source>
        <strain evidence="2 3">HC41</strain>
    </source>
</reference>
<dbReference type="InterPro" id="IPR036390">
    <property type="entry name" value="WH_DNA-bd_sf"/>
</dbReference>
<dbReference type="Proteomes" id="UP000663570">
    <property type="component" value="Chromosome"/>
</dbReference>
<dbReference type="EMBL" id="CP071060">
    <property type="protein sequence ID" value="QSI75236.1"/>
    <property type="molecule type" value="Genomic_DNA"/>
</dbReference>
<dbReference type="PRINTS" id="PR00598">
    <property type="entry name" value="HTHMARR"/>
</dbReference>
<dbReference type="SMART" id="SM00347">
    <property type="entry name" value="HTH_MARR"/>
    <property type="match status" value="1"/>
</dbReference>
<organism evidence="2 3">
    <name type="scientific">Niveibacterium microcysteis</name>
    <dbReference type="NCBI Taxonomy" id="2811415"/>
    <lineage>
        <taxon>Bacteria</taxon>
        <taxon>Pseudomonadati</taxon>
        <taxon>Pseudomonadota</taxon>
        <taxon>Betaproteobacteria</taxon>
        <taxon>Rhodocyclales</taxon>
        <taxon>Rhodocyclaceae</taxon>
        <taxon>Niveibacterium</taxon>
    </lineage>
</organism>
<dbReference type="Gene3D" id="1.10.10.10">
    <property type="entry name" value="Winged helix-like DNA-binding domain superfamily/Winged helix DNA-binding domain"/>
    <property type="match status" value="1"/>
</dbReference>
<evidence type="ECO:0000313" key="2">
    <source>
        <dbReference type="EMBL" id="QSI75236.1"/>
    </source>
</evidence>
<dbReference type="InterPro" id="IPR000835">
    <property type="entry name" value="HTH_MarR-typ"/>
</dbReference>